<dbReference type="EMBL" id="CACVKT020001359">
    <property type="protein sequence ID" value="CAC5367358.1"/>
    <property type="molecule type" value="Genomic_DNA"/>
</dbReference>
<dbReference type="OrthoDB" id="7476844at2759"/>
<dbReference type="Proteomes" id="UP000507470">
    <property type="component" value="Unassembled WGS sequence"/>
</dbReference>
<dbReference type="InterPro" id="IPR036691">
    <property type="entry name" value="Endo/exonu/phosph_ase_sf"/>
</dbReference>
<evidence type="ECO:0008006" key="3">
    <source>
        <dbReference type="Google" id="ProtNLM"/>
    </source>
</evidence>
<evidence type="ECO:0000313" key="1">
    <source>
        <dbReference type="EMBL" id="CAC5367358.1"/>
    </source>
</evidence>
<reference evidence="1 2" key="1">
    <citation type="submission" date="2020-06" db="EMBL/GenBank/DDBJ databases">
        <authorList>
            <person name="Li R."/>
            <person name="Bekaert M."/>
        </authorList>
    </citation>
    <scope>NUCLEOTIDE SEQUENCE [LARGE SCALE GENOMIC DNA]</scope>
    <source>
        <strain evidence="2">wild</strain>
    </source>
</reference>
<sequence>MTLLRLKAMIPIIFRGSFVHQKTARTIHDRRENYKSGLQLATCNIEGITSNSAFAYFLNSNFDIICIQEHWLHDFQAHNFDIFFLKKKRPLCVVLILTNRSSVLINLPRGTGCVGIAWSPSITRKVTKIDEGNERIIGILINSDPKICVVCVYLPTNNTYVNSIVDYGECLDILDHIINSYSATYCDIRRLQRNTPGS</sequence>
<dbReference type="Gene3D" id="3.60.10.10">
    <property type="entry name" value="Endonuclease/exonuclease/phosphatase"/>
    <property type="match status" value="1"/>
</dbReference>
<accession>A0A6J8AJ02</accession>
<evidence type="ECO:0000313" key="2">
    <source>
        <dbReference type="Proteomes" id="UP000507470"/>
    </source>
</evidence>
<protein>
    <recommendedName>
        <fullName evidence="3">Endonuclease/exonuclease/phosphatase domain-containing protein</fullName>
    </recommendedName>
</protein>
<gene>
    <name evidence="1" type="ORF">MCOR_7297</name>
</gene>
<dbReference type="AlphaFoldDB" id="A0A6J8AJ02"/>
<dbReference type="SUPFAM" id="SSF56219">
    <property type="entry name" value="DNase I-like"/>
    <property type="match status" value="1"/>
</dbReference>
<keyword evidence="2" id="KW-1185">Reference proteome</keyword>
<proteinExistence type="predicted"/>
<organism evidence="1 2">
    <name type="scientific">Mytilus coruscus</name>
    <name type="common">Sea mussel</name>
    <dbReference type="NCBI Taxonomy" id="42192"/>
    <lineage>
        <taxon>Eukaryota</taxon>
        <taxon>Metazoa</taxon>
        <taxon>Spiralia</taxon>
        <taxon>Lophotrochozoa</taxon>
        <taxon>Mollusca</taxon>
        <taxon>Bivalvia</taxon>
        <taxon>Autobranchia</taxon>
        <taxon>Pteriomorphia</taxon>
        <taxon>Mytilida</taxon>
        <taxon>Mytiloidea</taxon>
        <taxon>Mytilidae</taxon>
        <taxon>Mytilinae</taxon>
        <taxon>Mytilus</taxon>
    </lineage>
</organism>
<name>A0A6J8AJ02_MYTCO</name>